<comment type="pathway">
    <text evidence="4">Pyrimidine metabolism; UMP biosynthesis via de novo pathway; orotate from (S)-dihydroorotate (quinone route): step 1/1.</text>
</comment>
<dbReference type="GO" id="GO:0044205">
    <property type="term" value="P:'de novo' UMP biosynthetic process"/>
    <property type="evidence" value="ECO:0007669"/>
    <property type="project" value="UniProtKB-UniPathway"/>
</dbReference>
<dbReference type="UniPathway" id="UPA00070">
    <property type="reaction ID" value="UER00946"/>
</dbReference>
<dbReference type="SUPFAM" id="SSF51395">
    <property type="entry name" value="FMN-linked oxidoreductases"/>
    <property type="match status" value="1"/>
</dbReference>
<dbReference type="PANTHER" id="PTHR48109">
    <property type="entry name" value="DIHYDROOROTATE DEHYDROGENASE (QUINONE), MITOCHONDRIAL-RELATED"/>
    <property type="match status" value="1"/>
</dbReference>
<evidence type="ECO:0000256" key="6">
    <source>
        <dbReference type="ARBA" id="ARBA00012791"/>
    </source>
</evidence>
<comment type="subcellular location">
    <subcellularLocation>
        <location evidence="3">Membrane</location>
    </subcellularLocation>
</comment>
<dbReference type="GO" id="GO:0106430">
    <property type="term" value="F:dihydroorotate dehydrogenase (quinone) activity"/>
    <property type="evidence" value="ECO:0007669"/>
    <property type="project" value="UniProtKB-EC"/>
</dbReference>
<dbReference type="GO" id="GO:0006207">
    <property type="term" value="P:'de novo' pyrimidine nucleobase biosynthetic process"/>
    <property type="evidence" value="ECO:0007669"/>
    <property type="project" value="UniProtKB-UniRule"/>
</dbReference>
<dbReference type="Proteomes" id="UP000229385">
    <property type="component" value="Unassembled WGS sequence"/>
</dbReference>
<evidence type="ECO:0000256" key="9">
    <source>
        <dbReference type="ARBA" id="ARBA00022643"/>
    </source>
</evidence>
<evidence type="ECO:0000256" key="4">
    <source>
        <dbReference type="ARBA" id="ARBA00005161"/>
    </source>
</evidence>
<dbReference type="InterPro" id="IPR005719">
    <property type="entry name" value="Dihydroorotate_DH_2"/>
</dbReference>
<evidence type="ECO:0000256" key="5">
    <source>
        <dbReference type="ARBA" id="ARBA00005359"/>
    </source>
</evidence>
<comment type="function">
    <text evidence="2">Catalyzes the conversion of dihydroorotate to orotate with quinone as electron acceptor.</text>
</comment>
<dbReference type="AlphaFoldDB" id="A0A2M7XCF9"/>
<protein>
    <recommendedName>
        <fullName evidence="7 14">Dihydroorotate dehydrogenase (quinone)</fullName>
        <ecNumber evidence="6 14">1.3.5.2</ecNumber>
    </recommendedName>
</protein>
<keyword evidence="11" id="KW-0560">Oxidoreductase</keyword>
<evidence type="ECO:0000256" key="11">
    <source>
        <dbReference type="ARBA" id="ARBA00023002"/>
    </source>
</evidence>
<evidence type="ECO:0000256" key="10">
    <source>
        <dbReference type="ARBA" id="ARBA00022975"/>
    </source>
</evidence>
<reference evidence="17" key="1">
    <citation type="submission" date="2017-09" db="EMBL/GenBank/DDBJ databases">
        <title>Depth-based differentiation of microbial function through sediment-hosted aquifers and enrichment of novel symbionts in the deep terrestrial subsurface.</title>
        <authorList>
            <person name="Probst A.J."/>
            <person name="Ladd B."/>
            <person name="Jarett J.K."/>
            <person name="Geller-Mcgrath D.E."/>
            <person name="Sieber C.M.K."/>
            <person name="Emerson J.B."/>
            <person name="Anantharaman K."/>
            <person name="Thomas B.C."/>
            <person name="Malmstrom R."/>
            <person name="Stieglmeier M."/>
            <person name="Klingl A."/>
            <person name="Woyke T."/>
            <person name="Ryan C.M."/>
            <person name="Banfield J.F."/>
        </authorList>
    </citation>
    <scope>NUCLEOTIDE SEQUENCE [LARGE SCALE GENOMIC DNA]</scope>
</reference>
<proteinExistence type="inferred from homology"/>
<dbReference type="EC" id="1.3.5.2" evidence="6 14"/>
<accession>A0A2M7XCF9</accession>
<evidence type="ECO:0000256" key="14">
    <source>
        <dbReference type="NCBIfam" id="TIGR01036"/>
    </source>
</evidence>
<gene>
    <name evidence="16" type="ORF">CO174_02550</name>
</gene>
<keyword evidence="8" id="KW-0285">Flavoprotein</keyword>
<evidence type="ECO:0000256" key="1">
    <source>
        <dbReference type="ARBA" id="ARBA00001917"/>
    </source>
</evidence>
<dbReference type="Gene3D" id="3.20.20.70">
    <property type="entry name" value="Aldolase class I"/>
    <property type="match status" value="1"/>
</dbReference>
<evidence type="ECO:0000256" key="2">
    <source>
        <dbReference type="ARBA" id="ARBA00003125"/>
    </source>
</evidence>
<evidence type="ECO:0000256" key="7">
    <source>
        <dbReference type="ARBA" id="ARBA00018366"/>
    </source>
</evidence>
<evidence type="ECO:0000313" key="17">
    <source>
        <dbReference type="Proteomes" id="UP000229385"/>
    </source>
</evidence>
<dbReference type="GO" id="GO:0005737">
    <property type="term" value="C:cytoplasm"/>
    <property type="evidence" value="ECO:0007669"/>
    <property type="project" value="InterPro"/>
</dbReference>
<dbReference type="PANTHER" id="PTHR48109:SF4">
    <property type="entry name" value="DIHYDROOROTATE DEHYDROGENASE (QUINONE), MITOCHONDRIAL"/>
    <property type="match status" value="1"/>
</dbReference>
<keyword evidence="9" id="KW-0288">FMN</keyword>
<organism evidence="16 17">
    <name type="scientific">Candidatus Uhrbacteria bacterium CG_4_9_14_3_um_filter_50_9</name>
    <dbReference type="NCBI Taxonomy" id="1975035"/>
    <lineage>
        <taxon>Bacteria</taxon>
        <taxon>Candidatus Uhriibacteriota</taxon>
    </lineage>
</organism>
<evidence type="ECO:0000313" key="16">
    <source>
        <dbReference type="EMBL" id="PJA45565.1"/>
    </source>
</evidence>
<evidence type="ECO:0000256" key="8">
    <source>
        <dbReference type="ARBA" id="ARBA00022630"/>
    </source>
</evidence>
<dbReference type="PROSITE" id="PS00912">
    <property type="entry name" value="DHODEHASE_2"/>
    <property type="match status" value="1"/>
</dbReference>
<sequence length="369" mass="40794">MFATRTQRFVYQHFLKPWFFRRDPEMVHDQMCRLGHRLGRFHAGRTCLSTLMVYRHPMLEQTVCGIRFKNPVGLTAGFDKNAELTQVIPSVGFGFEVVGSVTARPCEGNPKPRLWRLPKSKGLVVYYGLKNDGADQIQRRLRDQSFEIPIGISVAKTNDAASVGVNEGINDYIQSLKVLSQTGDFIVINVSCPNAYGGETFVDPDLLERLLSRVDQLQLTKPLFLKLPVDLTTKQLDALCEVIDLHQVDGLILSNLTKERSRKEIDQTELVQAGAGGISGAPTKQASTELIRHAYRSTQGRYVIVGVGGIFSAEDAYEKICAGASLVQLATGMIFEGPQLIGEINKGLVKLLTRDGFDSITEAIGSAHR</sequence>
<dbReference type="EMBL" id="PFWU01000030">
    <property type="protein sequence ID" value="PJA45565.1"/>
    <property type="molecule type" value="Genomic_DNA"/>
</dbReference>
<comment type="cofactor">
    <cofactor evidence="1">
        <name>FMN</name>
        <dbReference type="ChEBI" id="CHEBI:58210"/>
    </cofactor>
</comment>
<dbReference type="GO" id="GO:0005886">
    <property type="term" value="C:plasma membrane"/>
    <property type="evidence" value="ECO:0007669"/>
    <property type="project" value="TreeGrafter"/>
</dbReference>
<dbReference type="NCBIfam" id="TIGR01036">
    <property type="entry name" value="pyrD_sub2"/>
    <property type="match status" value="1"/>
</dbReference>
<evidence type="ECO:0000256" key="12">
    <source>
        <dbReference type="ARBA" id="ARBA00023136"/>
    </source>
</evidence>
<dbReference type="CDD" id="cd04738">
    <property type="entry name" value="DHOD_2_like"/>
    <property type="match status" value="1"/>
</dbReference>
<dbReference type="NCBIfam" id="NF003652">
    <property type="entry name" value="PRK05286.2-5"/>
    <property type="match status" value="1"/>
</dbReference>
<dbReference type="InterPro" id="IPR005720">
    <property type="entry name" value="Dihydroorotate_DH_cat"/>
</dbReference>
<comment type="catalytic activity">
    <reaction evidence="13">
        <text>(S)-dihydroorotate + a quinone = orotate + a quinol</text>
        <dbReference type="Rhea" id="RHEA:30187"/>
        <dbReference type="ChEBI" id="CHEBI:24646"/>
        <dbReference type="ChEBI" id="CHEBI:30839"/>
        <dbReference type="ChEBI" id="CHEBI:30864"/>
        <dbReference type="ChEBI" id="CHEBI:132124"/>
        <dbReference type="EC" id="1.3.5.2"/>
    </reaction>
</comment>
<dbReference type="InterPro" id="IPR013785">
    <property type="entry name" value="Aldolase_TIM"/>
</dbReference>
<dbReference type="InterPro" id="IPR050074">
    <property type="entry name" value="DHO_dehydrogenase"/>
</dbReference>
<name>A0A2M7XCF9_9BACT</name>
<keyword evidence="10" id="KW-0665">Pyrimidine biosynthesis</keyword>
<comment type="caution">
    <text evidence="16">The sequence shown here is derived from an EMBL/GenBank/DDBJ whole genome shotgun (WGS) entry which is preliminary data.</text>
</comment>
<evidence type="ECO:0000256" key="3">
    <source>
        <dbReference type="ARBA" id="ARBA00004370"/>
    </source>
</evidence>
<evidence type="ECO:0000256" key="13">
    <source>
        <dbReference type="ARBA" id="ARBA00048639"/>
    </source>
</evidence>
<feature type="domain" description="Dihydroorotate dehydrogenase catalytic" evidence="15">
    <location>
        <begin position="58"/>
        <end position="352"/>
    </location>
</feature>
<dbReference type="InterPro" id="IPR001295">
    <property type="entry name" value="Dihydroorotate_DH_CS"/>
</dbReference>
<evidence type="ECO:0000259" key="15">
    <source>
        <dbReference type="Pfam" id="PF01180"/>
    </source>
</evidence>
<keyword evidence="12" id="KW-0472">Membrane</keyword>
<comment type="similarity">
    <text evidence="5">Belongs to the dihydroorotate dehydrogenase family. Type 2 subfamily.</text>
</comment>
<dbReference type="Pfam" id="PF01180">
    <property type="entry name" value="DHO_dh"/>
    <property type="match status" value="1"/>
</dbReference>